<proteinExistence type="predicted"/>
<gene>
    <name evidence="1" type="ORF">QM480_07075</name>
</gene>
<dbReference type="InterPro" id="IPR015947">
    <property type="entry name" value="PUA-like_sf"/>
</dbReference>
<reference evidence="1 2" key="1">
    <citation type="submission" date="2023-05" db="EMBL/GenBank/DDBJ databases">
        <title>Novel species of genus Flectobacillus isolated from stream in China.</title>
        <authorList>
            <person name="Lu H."/>
        </authorList>
    </citation>
    <scope>NUCLEOTIDE SEQUENCE [LARGE SCALE GENOMIC DNA]</scope>
    <source>
        <strain evidence="1 2">DC10W</strain>
    </source>
</reference>
<dbReference type="SUPFAM" id="SSF88697">
    <property type="entry name" value="PUA domain-like"/>
    <property type="match status" value="1"/>
</dbReference>
<dbReference type="EMBL" id="JASHID010000003">
    <property type="protein sequence ID" value="MDI9864078.1"/>
    <property type="molecule type" value="Genomic_DNA"/>
</dbReference>
<evidence type="ECO:0000313" key="1">
    <source>
        <dbReference type="EMBL" id="MDI9864078.1"/>
    </source>
</evidence>
<sequence length="102" mass="11916">MSNLSLHFAQNFNHKLDCEYFTSIRPQRDIYQVGAEIDIYCQEHFLKKAVIINFQTLPLSELDDWTAFLDAGMNKHELITLLKTFYPETEGLLFNVLLLKSC</sequence>
<accession>A0ABT6YKF9</accession>
<dbReference type="Proteomes" id="UP001236569">
    <property type="component" value="Unassembled WGS sequence"/>
</dbReference>
<organism evidence="1 2">
    <name type="scientific">Flectobacillus longus</name>
    <dbReference type="NCBI Taxonomy" id="2984207"/>
    <lineage>
        <taxon>Bacteria</taxon>
        <taxon>Pseudomonadati</taxon>
        <taxon>Bacteroidota</taxon>
        <taxon>Cytophagia</taxon>
        <taxon>Cytophagales</taxon>
        <taxon>Flectobacillaceae</taxon>
        <taxon>Flectobacillus</taxon>
    </lineage>
</organism>
<dbReference type="RefSeq" id="WP_283369297.1">
    <property type="nucleotide sequence ID" value="NZ_JASHID010000003.1"/>
</dbReference>
<protein>
    <submittedName>
        <fullName evidence="1">Uncharacterized protein</fullName>
    </submittedName>
</protein>
<evidence type="ECO:0000313" key="2">
    <source>
        <dbReference type="Proteomes" id="UP001236569"/>
    </source>
</evidence>
<name>A0ABT6YKF9_9BACT</name>
<keyword evidence="2" id="KW-1185">Reference proteome</keyword>
<comment type="caution">
    <text evidence="1">The sequence shown here is derived from an EMBL/GenBank/DDBJ whole genome shotgun (WGS) entry which is preliminary data.</text>
</comment>